<evidence type="ECO:0000313" key="10">
    <source>
        <dbReference type="Proteomes" id="UP000218775"/>
    </source>
</evidence>
<feature type="domain" description="Oligopeptidase F N-terminal" evidence="8">
    <location>
        <begin position="123"/>
        <end position="191"/>
    </location>
</feature>
<dbReference type="EMBL" id="NVUK01000008">
    <property type="protein sequence ID" value="PCI78179.1"/>
    <property type="molecule type" value="Genomic_DNA"/>
</dbReference>
<dbReference type="Gene3D" id="1.20.140.70">
    <property type="entry name" value="Oligopeptidase f, N-terminal domain"/>
    <property type="match status" value="1"/>
</dbReference>
<dbReference type="PANTHER" id="PTHR11804:SF84">
    <property type="entry name" value="SACCHAROLYSIN"/>
    <property type="match status" value="1"/>
</dbReference>
<sequence>MSKEKDQLKKRSAVNVDDKWDVEKIFLSLEAGARRLDEMRQLAGDKGQWPDFSELKGKLNVKENLKKFLDQYYAVERRLVKIYTYAHLKFDEDIASRDAKELFEMASLMINQFKTATSWANSEILKLDEALFNAITQDVLFVDYKNLLRQLKNIKPFILSEKEELILSLSKDATRSISKTFGALDNADLEFEPCKNEKGESLPLSHGRYGSYMQNKDRTLRKSAFENMHGAYKQHENTFSELLTGQVKTHHLEAKARGYESCVHAALNENEADVAVYMHLIASVKKRLPSLHAYTAHRKKALGLDEMFAYDLQVPLTQIADQSYSYERARDMVLSSLQDLGSDYIEIATKGLKEQRWVDKYENKNKRSGAYSSGCFDSNPYVLMNFNGSLRDVFTLAHELGHSMHSYFSNKNRLYVDSSYSIFVAEVASTFNEKMLLKYLIEQASTEQEKKRLIYFALDNIRATLFRQTLFAEFELTIHTFVEQSRPLSAPLFKEIYLKLHQEYYGPSLATDESLSVECFRIPHFYYNFYVYQYATGISAALTLHDKVSKGERGAKEKYLEFLCSGSTRDPVTLLDNAGVCMRDGRAIDTTIDHFDYLLKQIS</sequence>
<evidence type="ECO:0000256" key="2">
    <source>
        <dbReference type="ARBA" id="ARBA00022723"/>
    </source>
</evidence>
<dbReference type="Proteomes" id="UP000218775">
    <property type="component" value="Unassembled WGS sequence"/>
</dbReference>
<reference evidence="10" key="1">
    <citation type="submission" date="2017-08" db="EMBL/GenBank/DDBJ databases">
        <title>A dynamic microbial community with high functional redundancy inhabits the cold, oxic subseafloor aquifer.</title>
        <authorList>
            <person name="Tully B.J."/>
            <person name="Wheat C.G."/>
            <person name="Glazer B.T."/>
            <person name="Huber J.A."/>
        </authorList>
    </citation>
    <scope>NUCLEOTIDE SEQUENCE [LARGE SCALE GENOMIC DNA]</scope>
</reference>
<dbReference type="SUPFAM" id="SSF55486">
    <property type="entry name" value="Metalloproteases ('zincins'), catalytic domain"/>
    <property type="match status" value="1"/>
</dbReference>
<keyword evidence="5 6" id="KW-0482">Metalloprotease</keyword>
<evidence type="ECO:0000256" key="4">
    <source>
        <dbReference type="ARBA" id="ARBA00022833"/>
    </source>
</evidence>
<organism evidence="9 10">
    <name type="scientific">Aerophobetes bacterium</name>
    <dbReference type="NCBI Taxonomy" id="2030807"/>
    <lineage>
        <taxon>Bacteria</taxon>
        <taxon>Candidatus Aerophobota</taxon>
    </lineage>
</organism>
<comment type="function">
    <text evidence="6">Has oligopeptidase activity and degrades a variety of small bioactive peptides.</text>
</comment>
<keyword evidence="2 6" id="KW-0479">Metal-binding</keyword>
<evidence type="ECO:0000256" key="6">
    <source>
        <dbReference type="RuleBase" id="RU368091"/>
    </source>
</evidence>
<dbReference type="CDD" id="cd09608">
    <property type="entry name" value="M3B_PepF"/>
    <property type="match status" value="1"/>
</dbReference>
<comment type="caution">
    <text evidence="9">The sequence shown here is derived from an EMBL/GenBank/DDBJ whole genome shotgun (WGS) entry which is preliminary data.</text>
</comment>
<accession>A0A2A4X7T2</accession>
<dbReference type="Gene3D" id="1.10.287.830">
    <property type="entry name" value="putative peptidase helix hairpin domain like"/>
    <property type="match status" value="1"/>
</dbReference>
<proteinExistence type="inferred from homology"/>
<evidence type="ECO:0000313" key="9">
    <source>
        <dbReference type="EMBL" id="PCI78179.1"/>
    </source>
</evidence>
<dbReference type="Pfam" id="PF01432">
    <property type="entry name" value="Peptidase_M3"/>
    <property type="match status" value="1"/>
</dbReference>
<dbReference type="AlphaFoldDB" id="A0A2A4X7T2"/>
<dbReference type="NCBIfam" id="TIGR00181">
    <property type="entry name" value="pepF"/>
    <property type="match status" value="1"/>
</dbReference>
<dbReference type="EC" id="3.4.24.-" evidence="6"/>
<keyword evidence="3 6" id="KW-0378">Hydrolase</keyword>
<evidence type="ECO:0000259" key="7">
    <source>
        <dbReference type="Pfam" id="PF01432"/>
    </source>
</evidence>
<dbReference type="GO" id="GO:0006508">
    <property type="term" value="P:proteolysis"/>
    <property type="evidence" value="ECO:0007669"/>
    <property type="project" value="UniProtKB-KW"/>
</dbReference>
<keyword evidence="4 6" id="KW-0862">Zinc</keyword>
<dbReference type="GO" id="GO:0046872">
    <property type="term" value="F:metal ion binding"/>
    <property type="evidence" value="ECO:0007669"/>
    <property type="project" value="UniProtKB-UniRule"/>
</dbReference>
<evidence type="ECO:0000256" key="1">
    <source>
        <dbReference type="ARBA" id="ARBA00022670"/>
    </source>
</evidence>
<keyword evidence="1 6" id="KW-0645">Protease</keyword>
<comment type="cofactor">
    <cofactor evidence="6">
        <name>Zn(2+)</name>
        <dbReference type="ChEBI" id="CHEBI:29105"/>
    </cofactor>
    <text evidence="6">Binds 1 zinc ion.</text>
</comment>
<comment type="similarity">
    <text evidence="6">Belongs to the peptidase M3B family.</text>
</comment>
<dbReference type="GO" id="GO:0006518">
    <property type="term" value="P:peptide metabolic process"/>
    <property type="evidence" value="ECO:0007669"/>
    <property type="project" value="TreeGrafter"/>
</dbReference>
<dbReference type="InterPro" id="IPR013647">
    <property type="entry name" value="OligopepF_N_dom"/>
</dbReference>
<dbReference type="Gene3D" id="1.10.1370.20">
    <property type="entry name" value="Oligoendopeptidase f, C-terminal domain"/>
    <property type="match status" value="1"/>
</dbReference>
<feature type="domain" description="Peptidase M3A/M3B catalytic" evidence="7">
    <location>
        <begin position="212"/>
        <end position="590"/>
    </location>
</feature>
<dbReference type="InterPro" id="IPR004438">
    <property type="entry name" value="Peptidase_M3B"/>
</dbReference>
<dbReference type="PANTHER" id="PTHR11804">
    <property type="entry name" value="PROTEASE M3 THIMET OLIGOPEPTIDASE-RELATED"/>
    <property type="match status" value="1"/>
</dbReference>
<evidence type="ECO:0000256" key="3">
    <source>
        <dbReference type="ARBA" id="ARBA00022801"/>
    </source>
</evidence>
<name>A0A2A4X7T2_UNCAE</name>
<evidence type="ECO:0000256" key="5">
    <source>
        <dbReference type="ARBA" id="ARBA00023049"/>
    </source>
</evidence>
<gene>
    <name evidence="9" type="primary">pepF</name>
    <name evidence="9" type="ORF">COB21_01550</name>
</gene>
<dbReference type="InterPro" id="IPR045090">
    <property type="entry name" value="Pept_M3A_M3B"/>
</dbReference>
<evidence type="ECO:0000259" key="8">
    <source>
        <dbReference type="Pfam" id="PF08439"/>
    </source>
</evidence>
<dbReference type="InterPro" id="IPR042088">
    <property type="entry name" value="OligoPept_F_C"/>
</dbReference>
<protein>
    <recommendedName>
        <fullName evidence="6">Oligopeptidase F</fullName>
        <ecNumber evidence="6">3.4.24.-</ecNumber>
    </recommendedName>
</protein>
<dbReference type="GO" id="GO:0004222">
    <property type="term" value="F:metalloendopeptidase activity"/>
    <property type="evidence" value="ECO:0007669"/>
    <property type="project" value="UniProtKB-UniRule"/>
</dbReference>
<dbReference type="Pfam" id="PF08439">
    <property type="entry name" value="Peptidase_M3_N"/>
    <property type="match status" value="1"/>
</dbReference>
<dbReference type="InterPro" id="IPR001567">
    <property type="entry name" value="Pept_M3A_M3B_dom"/>
</dbReference>